<evidence type="ECO:0000256" key="1">
    <source>
        <dbReference type="SAM" id="MobiDB-lite"/>
    </source>
</evidence>
<keyword evidence="4" id="KW-1185">Reference proteome</keyword>
<accession>A0ABN2G028</accession>
<dbReference type="Proteomes" id="UP001499851">
    <property type="component" value="Unassembled WGS sequence"/>
</dbReference>
<dbReference type="SUPFAM" id="SSF56399">
    <property type="entry name" value="ADP-ribosylation"/>
    <property type="match status" value="1"/>
</dbReference>
<dbReference type="Pfam" id="PF03496">
    <property type="entry name" value="ADPrib_exo_Tox"/>
    <property type="match status" value="1"/>
</dbReference>
<organism evidence="3 4">
    <name type="scientific">Glycomyces endophyticus</name>
    <dbReference type="NCBI Taxonomy" id="480996"/>
    <lineage>
        <taxon>Bacteria</taxon>
        <taxon>Bacillati</taxon>
        <taxon>Actinomycetota</taxon>
        <taxon>Actinomycetes</taxon>
        <taxon>Glycomycetales</taxon>
        <taxon>Glycomycetaceae</taxon>
        <taxon>Glycomyces</taxon>
    </lineage>
</organism>
<proteinExistence type="predicted"/>
<evidence type="ECO:0000259" key="2">
    <source>
        <dbReference type="Pfam" id="PF03496"/>
    </source>
</evidence>
<sequence>MPPRSRSSSPDGAAKLLTRTIDDVDAFRAPSPKDRKGKGRDDTPADAPPKKDPLTVYSDDSDALNKYLRTVNKKDYSEADRKRFNDLTKDVSERLEELPKHDGRTYRGAPGGEWVDKLKKGDFYNDHAFMSSSTSERTAERFKAIATGAFGGERKDGVMVTIDGKSGRDITDQSSLSHQKEVLFNRGSLFRVQDKTKDGDTTYLHLVEL</sequence>
<dbReference type="InterPro" id="IPR003540">
    <property type="entry name" value="ADP-ribosyltransferase"/>
</dbReference>
<feature type="compositionally biased region" description="Basic and acidic residues" evidence="1">
    <location>
        <begin position="20"/>
        <end position="53"/>
    </location>
</feature>
<dbReference type="EMBL" id="BAAAQF010000002">
    <property type="protein sequence ID" value="GAA1663007.1"/>
    <property type="molecule type" value="Genomic_DNA"/>
</dbReference>
<feature type="compositionally biased region" description="Polar residues" evidence="1">
    <location>
        <begin position="1"/>
        <end position="10"/>
    </location>
</feature>
<protein>
    <recommendedName>
        <fullName evidence="2">ADP ribosyltransferase domain-containing protein</fullName>
    </recommendedName>
</protein>
<comment type="caution">
    <text evidence="3">The sequence shown here is derived from an EMBL/GenBank/DDBJ whole genome shotgun (WGS) entry which is preliminary data.</text>
</comment>
<reference evidence="3 4" key="1">
    <citation type="journal article" date="2019" name="Int. J. Syst. Evol. Microbiol.">
        <title>The Global Catalogue of Microorganisms (GCM) 10K type strain sequencing project: providing services to taxonomists for standard genome sequencing and annotation.</title>
        <authorList>
            <consortium name="The Broad Institute Genomics Platform"/>
            <consortium name="The Broad Institute Genome Sequencing Center for Infectious Disease"/>
            <person name="Wu L."/>
            <person name="Ma J."/>
        </authorList>
    </citation>
    <scope>NUCLEOTIDE SEQUENCE [LARGE SCALE GENOMIC DNA]</scope>
    <source>
        <strain evidence="3 4">JCM 16001</strain>
    </source>
</reference>
<evidence type="ECO:0000313" key="4">
    <source>
        <dbReference type="Proteomes" id="UP001499851"/>
    </source>
</evidence>
<gene>
    <name evidence="3" type="ORF">GCM10009830_05430</name>
</gene>
<evidence type="ECO:0000313" key="3">
    <source>
        <dbReference type="EMBL" id="GAA1663007.1"/>
    </source>
</evidence>
<feature type="region of interest" description="Disordered" evidence="1">
    <location>
        <begin position="1"/>
        <end position="59"/>
    </location>
</feature>
<dbReference type="RefSeq" id="WP_344481403.1">
    <property type="nucleotide sequence ID" value="NZ_BAAAQF010000002.1"/>
</dbReference>
<dbReference type="PROSITE" id="PS51996">
    <property type="entry name" value="TR_MART"/>
    <property type="match status" value="1"/>
</dbReference>
<name>A0ABN2G028_9ACTN</name>
<dbReference type="Gene3D" id="3.90.176.10">
    <property type="entry name" value="Toxin ADP-ribosyltransferase, Chain A, domain 1"/>
    <property type="match status" value="1"/>
</dbReference>
<feature type="domain" description="ADP ribosyltransferase" evidence="2">
    <location>
        <begin position="51"/>
        <end position="200"/>
    </location>
</feature>